<accession>A0ABD6B9W5</accession>
<reference evidence="1 2" key="1">
    <citation type="journal article" date="2019" name="Int. J. Syst. Evol. Microbiol.">
        <title>The Global Catalogue of Microorganisms (GCM) 10K type strain sequencing project: providing services to taxonomists for standard genome sequencing and annotation.</title>
        <authorList>
            <consortium name="The Broad Institute Genomics Platform"/>
            <consortium name="The Broad Institute Genome Sequencing Center for Infectious Disease"/>
            <person name="Wu L."/>
            <person name="Ma J."/>
        </authorList>
    </citation>
    <scope>NUCLEOTIDE SEQUENCE [LARGE SCALE GENOMIC DNA]</scope>
    <source>
        <strain evidence="1 2">CGMCC 1.12285</strain>
    </source>
</reference>
<comment type="caution">
    <text evidence="1">The sequence shown here is derived from an EMBL/GenBank/DDBJ whole genome shotgun (WGS) entry which is preliminary data.</text>
</comment>
<name>A0ABD6B9W5_9EURY</name>
<evidence type="ECO:0000313" key="2">
    <source>
        <dbReference type="Proteomes" id="UP001597111"/>
    </source>
</evidence>
<dbReference type="AlphaFoldDB" id="A0ABD6B9W5"/>
<evidence type="ECO:0000313" key="1">
    <source>
        <dbReference type="EMBL" id="MFD1527584.1"/>
    </source>
</evidence>
<keyword evidence="2" id="KW-1185">Reference proteome</keyword>
<protein>
    <recommendedName>
        <fullName evidence="3">DUF2971 domain-containing protein</fullName>
    </recommendedName>
</protein>
<gene>
    <name evidence="1" type="ORF">ACFR9S_14970</name>
</gene>
<dbReference type="EMBL" id="JBHUDH010000229">
    <property type="protein sequence ID" value="MFD1527584.1"/>
    <property type="molecule type" value="Genomic_DNA"/>
</dbReference>
<organism evidence="1 2">
    <name type="scientific">Halolamina salina</name>
    <dbReference type="NCBI Taxonomy" id="1220023"/>
    <lineage>
        <taxon>Archaea</taxon>
        <taxon>Methanobacteriati</taxon>
        <taxon>Methanobacteriota</taxon>
        <taxon>Stenosarchaea group</taxon>
        <taxon>Halobacteria</taxon>
        <taxon>Halobacteriales</taxon>
        <taxon>Haloferacaceae</taxon>
    </lineage>
</organism>
<evidence type="ECO:0008006" key="3">
    <source>
        <dbReference type="Google" id="ProtNLM"/>
    </source>
</evidence>
<dbReference type="RefSeq" id="WP_143067663.1">
    <property type="nucleotide sequence ID" value="NZ_JBHUDH010000229.1"/>
</dbReference>
<dbReference type="Proteomes" id="UP001597111">
    <property type="component" value="Unassembled WGS sequence"/>
</dbReference>
<proteinExistence type="predicted"/>
<sequence>MHKSQFTDLENTVAREQPIWRYLSYPKLLSLIDSESLRFTRADHFVDPLEGYLPLKSMLRRANKAEKTNQEWTKAWDWGDEVDLVEGLLDKNPVEVIQEQNKCAFLSCWTGLDHEAIEQWEDYTPGGEGVVIKSTVGQLIEAIEDLSEDQLAIKRVIYCDFANDHGSSLREYARAPFSYKDSEYTTEQEIRAIVFEEPFDPSAYETLKYNDLVEDLDDYQEYRRGSQPTIGGYSDDYREDPIIVSVNLDTLIEEIRLSPHASSWEVKTVENLLNDELDVNKPVNESELDVADTPAKPAVDLDPDELYAELLDKEFVNIEDLAKGNYDVPDDGW</sequence>